<evidence type="ECO:0000313" key="2">
    <source>
        <dbReference type="EMBL" id="CAA7396808.1"/>
    </source>
</evidence>
<keyword evidence="3" id="KW-1185">Reference proteome</keyword>
<feature type="region of interest" description="Disordered" evidence="1">
    <location>
        <begin position="1"/>
        <end position="113"/>
    </location>
</feature>
<reference evidence="2" key="1">
    <citation type="submission" date="2020-02" db="EMBL/GenBank/DDBJ databases">
        <authorList>
            <person name="Scholz U."/>
            <person name="Mascher M."/>
            <person name="Fiebig A."/>
        </authorList>
    </citation>
    <scope>NUCLEOTIDE SEQUENCE</scope>
</reference>
<dbReference type="PANTHER" id="PTHR33696">
    <property type="entry name" value="T22J18.15-RELATED"/>
    <property type="match status" value="1"/>
</dbReference>
<protein>
    <submittedName>
        <fullName evidence="2">Uncharacterized protein</fullName>
    </submittedName>
</protein>
<dbReference type="EMBL" id="LR746268">
    <property type="protein sequence ID" value="CAA7396808.1"/>
    <property type="molecule type" value="Genomic_DNA"/>
</dbReference>
<dbReference type="Proteomes" id="UP000663760">
    <property type="component" value="Chromosome 5"/>
</dbReference>
<dbReference type="OrthoDB" id="1925896at2759"/>
<organism evidence="2 3">
    <name type="scientific">Spirodela intermedia</name>
    <name type="common">Intermediate duckweed</name>
    <dbReference type="NCBI Taxonomy" id="51605"/>
    <lineage>
        <taxon>Eukaryota</taxon>
        <taxon>Viridiplantae</taxon>
        <taxon>Streptophyta</taxon>
        <taxon>Embryophyta</taxon>
        <taxon>Tracheophyta</taxon>
        <taxon>Spermatophyta</taxon>
        <taxon>Magnoliopsida</taxon>
        <taxon>Liliopsida</taxon>
        <taxon>Araceae</taxon>
        <taxon>Lemnoideae</taxon>
        <taxon>Spirodela</taxon>
    </lineage>
</organism>
<dbReference type="AlphaFoldDB" id="A0A7I8KIB2"/>
<accession>A0A7I8KIB2</accession>
<evidence type="ECO:0000256" key="1">
    <source>
        <dbReference type="SAM" id="MobiDB-lite"/>
    </source>
</evidence>
<dbReference type="InterPro" id="IPR007789">
    <property type="entry name" value="DUF688"/>
</dbReference>
<proteinExistence type="predicted"/>
<feature type="compositionally biased region" description="Low complexity" evidence="1">
    <location>
        <begin position="33"/>
        <end position="71"/>
    </location>
</feature>
<gene>
    <name evidence="2" type="ORF">SI8410_05007471</name>
</gene>
<feature type="compositionally biased region" description="Low complexity" evidence="1">
    <location>
        <begin position="15"/>
        <end position="26"/>
    </location>
</feature>
<evidence type="ECO:0000313" key="3">
    <source>
        <dbReference type="Proteomes" id="UP000663760"/>
    </source>
</evidence>
<name>A0A7I8KIB2_SPIIN</name>
<sequence>MKEASSSPHLFVGNTPTARAAASGSPAAPPMSPSFFSSPRSSAHSSNSCSSNSCHLSSPPAPSSPLHCSSAVPFSWEKQPGVPKQVQGSSDRQRGSGQRLPLPPPLRSNSEPSLLIPRKKRAQLAFIPDPFALALMECSKADRCDRSEGDDLPRLYSKGMTAATASSKIIGRRRRTAAGLLGFPDFYSSCKTTCSVADSTVLVPRSGRGMAAPHSFLSRRGG</sequence>
<dbReference type="Pfam" id="PF05097">
    <property type="entry name" value="DUF688"/>
    <property type="match status" value="1"/>
</dbReference>
<dbReference type="PANTHER" id="PTHR33696:SF1">
    <property type="entry name" value="T22J18.15"/>
    <property type="match status" value="1"/>
</dbReference>